<dbReference type="Proteomes" id="UP000694559">
    <property type="component" value="Unplaced"/>
</dbReference>
<dbReference type="PANTHER" id="PTHR22884">
    <property type="entry name" value="SET DOMAIN PROTEINS"/>
    <property type="match status" value="1"/>
</dbReference>
<dbReference type="SMART" id="SM00508">
    <property type="entry name" value="PostSET"/>
    <property type="match status" value="1"/>
</dbReference>
<dbReference type="GO" id="GO:0032259">
    <property type="term" value="P:methylation"/>
    <property type="evidence" value="ECO:0007669"/>
    <property type="project" value="UniProtKB-KW"/>
</dbReference>
<reference evidence="10" key="1">
    <citation type="submission" date="2025-08" db="UniProtKB">
        <authorList>
            <consortium name="Ensembl"/>
        </authorList>
    </citation>
    <scope>IDENTIFICATION</scope>
</reference>
<protein>
    <recommendedName>
        <fullName evidence="9">Post-SET domain-containing protein</fullName>
    </recommendedName>
</protein>
<dbReference type="InterPro" id="IPR003616">
    <property type="entry name" value="Post-SET_dom"/>
</dbReference>
<dbReference type="GO" id="GO:0005694">
    <property type="term" value="C:chromosome"/>
    <property type="evidence" value="ECO:0007669"/>
    <property type="project" value="UniProtKB-SubCell"/>
</dbReference>
<feature type="domain" description="Post-SET" evidence="9">
    <location>
        <begin position="27"/>
        <end position="43"/>
    </location>
</feature>
<dbReference type="GO" id="GO:0005634">
    <property type="term" value="C:nucleus"/>
    <property type="evidence" value="ECO:0007669"/>
    <property type="project" value="UniProtKB-SubCell"/>
</dbReference>
<evidence type="ECO:0000256" key="4">
    <source>
        <dbReference type="ARBA" id="ARBA00022603"/>
    </source>
</evidence>
<evidence type="ECO:0000313" key="11">
    <source>
        <dbReference type="Proteomes" id="UP000694559"/>
    </source>
</evidence>
<evidence type="ECO:0000256" key="1">
    <source>
        <dbReference type="ARBA" id="ARBA00004123"/>
    </source>
</evidence>
<dbReference type="AlphaFoldDB" id="A0A8C6XDC9"/>
<dbReference type="InterPro" id="IPR046341">
    <property type="entry name" value="SET_dom_sf"/>
</dbReference>
<keyword evidence="11" id="KW-1185">Reference proteome</keyword>
<dbReference type="Gene3D" id="2.170.270.10">
    <property type="entry name" value="SET domain"/>
    <property type="match status" value="1"/>
</dbReference>
<dbReference type="GeneTree" id="ENSGT00940000157429"/>
<feature type="region of interest" description="Disordered" evidence="8">
    <location>
        <begin position="139"/>
        <end position="182"/>
    </location>
</feature>
<organism evidence="10 11">
    <name type="scientific">Naja naja</name>
    <name type="common">Indian cobra</name>
    <dbReference type="NCBI Taxonomy" id="35670"/>
    <lineage>
        <taxon>Eukaryota</taxon>
        <taxon>Metazoa</taxon>
        <taxon>Chordata</taxon>
        <taxon>Craniata</taxon>
        <taxon>Vertebrata</taxon>
        <taxon>Euteleostomi</taxon>
        <taxon>Lepidosauria</taxon>
        <taxon>Squamata</taxon>
        <taxon>Bifurcata</taxon>
        <taxon>Unidentata</taxon>
        <taxon>Episquamata</taxon>
        <taxon>Toxicofera</taxon>
        <taxon>Serpentes</taxon>
        <taxon>Colubroidea</taxon>
        <taxon>Elapidae</taxon>
        <taxon>Elapinae</taxon>
        <taxon>Naja</taxon>
    </lineage>
</organism>
<evidence type="ECO:0000313" key="10">
    <source>
        <dbReference type="Ensembl" id="ENSNNAP00000012699.1"/>
    </source>
</evidence>
<dbReference type="GO" id="GO:0008168">
    <property type="term" value="F:methyltransferase activity"/>
    <property type="evidence" value="ECO:0007669"/>
    <property type="project" value="UniProtKB-KW"/>
</dbReference>
<feature type="region of interest" description="Disordered" evidence="8">
    <location>
        <begin position="44"/>
        <end position="77"/>
    </location>
</feature>
<name>A0A8C6XDC9_NAJNA</name>
<dbReference type="SUPFAM" id="SSF82199">
    <property type="entry name" value="SET domain"/>
    <property type="match status" value="1"/>
</dbReference>
<evidence type="ECO:0000256" key="6">
    <source>
        <dbReference type="ARBA" id="ARBA00022691"/>
    </source>
</evidence>
<feature type="compositionally biased region" description="Basic residues" evidence="8">
    <location>
        <begin position="59"/>
        <end position="70"/>
    </location>
</feature>
<evidence type="ECO:0000256" key="8">
    <source>
        <dbReference type="SAM" id="MobiDB-lite"/>
    </source>
</evidence>
<evidence type="ECO:0000259" key="9">
    <source>
        <dbReference type="PROSITE" id="PS50868"/>
    </source>
</evidence>
<proteinExistence type="predicted"/>
<evidence type="ECO:0000256" key="2">
    <source>
        <dbReference type="ARBA" id="ARBA00004286"/>
    </source>
</evidence>
<evidence type="ECO:0000256" key="7">
    <source>
        <dbReference type="ARBA" id="ARBA00023242"/>
    </source>
</evidence>
<sequence>KAWPLGLFSVPGTELTFNYNLDCLGNEKTACKCGAPNCSGFLGDRPKNSSSNASEEKGKKGKRRAKRRKTKSEGSLCCVTGSPAPRPITSPANGNVPGTTAMCVASPQFPSAISVPIPSARTTKRRPCWSATGADSCFAPTTTGRTSPRRKPGGLLENSLPPNASGKGTSGRGHNIKRNKLAPPAPLAQGCLVNKL</sequence>
<reference evidence="10" key="2">
    <citation type="submission" date="2025-09" db="UniProtKB">
        <authorList>
            <consortium name="Ensembl"/>
        </authorList>
    </citation>
    <scope>IDENTIFICATION</scope>
</reference>
<keyword evidence="4" id="KW-0489">Methyltransferase</keyword>
<keyword evidence="7" id="KW-0539">Nucleus</keyword>
<evidence type="ECO:0000256" key="3">
    <source>
        <dbReference type="ARBA" id="ARBA00022454"/>
    </source>
</evidence>
<accession>A0A8C6XDC9</accession>
<keyword evidence="5" id="KW-0808">Transferase</keyword>
<evidence type="ECO:0000256" key="5">
    <source>
        <dbReference type="ARBA" id="ARBA00022679"/>
    </source>
</evidence>
<keyword evidence="6" id="KW-0949">S-adenosyl-L-methionine</keyword>
<comment type="subcellular location">
    <subcellularLocation>
        <location evidence="2">Chromosome</location>
    </subcellularLocation>
    <subcellularLocation>
        <location evidence="1">Nucleus</location>
    </subcellularLocation>
</comment>
<keyword evidence="3" id="KW-0158">Chromosome</keyword>
<dbReference type="Ensembl" id="ENSNNAT00000013290.1">
    <property type="protein sequence ID" value="ENSNNAP00000012699.1"/>
    <property type="gene ID" value="ENSNNAG00000008473.1"/>
</dbReference>
<dbReference type="PROSITE" id="PS50868">
    <property type="entry name" value="POST_SET"/>
    <property type="match status" value="1"/>
</dbReference>
<dbReference type="InterPro" id="IPR050777">
    <property type="entry name" value="SET2_Histone-Lys_MeTrsfase"/>
</dbReference>